<reference evidence="1 2" key="1">
    <citation type="submission" date="2019-05" db="EMBL/GenBank/DDBJ databases">
        <title>Another draft genome of Portunus trituberculatus and its Hox gene families provides insights of decapod evolution.</title>
        <authorList>
            <person name="Jeong J.-H."/>
            <person name="Song I."/>
            <person name="Kim S."/>
            <person name="Choi T."/>
            <person name="Kim D."/>
            <person name="Ryu S."/>
            <person name="Kim W."/>
        </authorList>
    </citation>
    <scope>NUCLEOTIDE SEQUENCE [LARGE SCALE GENOMIC DNA]</scope>
    <source>
        <tissue evidence="1">Muscle</tissue>
    </source>
</reference>
<keyword evidence="2" id="KW-1185">Reference proteome</keyword>
<evidence type="ECO:0000313" key="2">
    <source>
        <dbReference type="Proteomes" id="UP000324222"/>
    </source>
</evidence>
<sequence>MAVVVIREVAGSTVSGRTGIMIAPRLFGDGIPKSEHRFSYQNLGFHHIHTKSRNNCVIPGP</sequence>
<name>A0A5B7FHD6_PORTR</name>
<accession>A0A5B7FHD6</accession>
<comment type="caution">
    <text evidence="1">The sequence shown here is derived from an EMBL/GenBank/DDBJ whole genome shotgun (WGS) entry which is preliminary data.</text>
</comment>
<protein>
    <submittedName>
        <fullName evidence="1">Uncharacterized protein</fullName>
    </submittedName>
</protein>
<proteinExistence type="predicted"/>
<organism evidence="1 2">
    <name type="scientific">Portunus trituberculatus</name>
    <name type="common">Swimming crab</name>
    <name type="synonym">Neptunus trituberculatus</name>
    <dbReference type="NCBI Taxonomy" id="210409"/>
    <lineage>
        <taxon>Eukaryota</taxon>
        <taxon>Metazoa</taxon>
        <taxon>Ecdysozoa</taxon>
        <taxon>Arthropoda</taxon>
        <taxon>Crustacea</taxon>
        <taxon>Multicrustacea</taxon>
        <taxon>Malacostraca</taxon>
        <taxon>Eumalacostraca</taxon>
        <taxon>Eucarida</taxon>
        <taxon>Decapoda</taxon>
        <taxon>Pleocyemata</taxon>
        <taxon>Brachyura</taxon>
        <taxon>Eubrachyura</taxon>
        <taxon>Portunoidea</taxon>
        <taxon>Portunidae</taxon>
        <taxon>Portuninae</taxon>
        <taxon>Portunus</taxon>
    </lineage>
</organism>
<evidence type="ECO:0000313" key="1">
    <source>
        <dbReference type="EMBL" id="MPC44816.1"/>
    </source>
</evidence>
<dbReference type="AlphaFoldDB" id="A0A5B7FHD6"/>
<dbReference type="Proteomes" id="UP000324222">
    <property type="component" value="Unassembled WGS sequence"/>
</dbReference>
<gene>
    <name evidence="1" type="ORF">E2C01_038496</name>
</gene>
<dbReference type="EMBL" id="VSRR010006451">
    <property type="protein sequence ID" value="MPC44816.1"/>
    <property type="molecule type" value="Genomic_DNA"/>
</dbReference>